<gene>
    <name evidence="6" type="ORF">SAMN02745977_00957</name>
</gene>
<evidence type="ECO:0000256" key="4">
    <source>
        <dbReference type="SAM" id="Phobius"/>
    </source>
</evidence>
<evidence type="ECO:0000256" key="2">
    <source>
        <dbReference type="ARBA" id="ARBA00022679"/>
    </source>
</evidence>
<keyword evidence="4" id="KW-0812">Transmembrane</keyword>
<dbReference type="AlphaFoldDB" id="A0A1H8F8U0"/>
<dbReference type="SMART" id="SM00563">
    <property type="entry name" value="PlsC"/>
    <property type="match status" value="1"/>
</dbReference>
<dbReference type="SUPFAM" id="SSF69593">
    <property type="entry name" value="Glycerol-3-phosphate (1)-acyltransferase"/>
    <property type="match status" value="1"/>
</dbReference>
<keyword evidence="4" id="KW-1133">Transmembrane helix</keyword>
<dbReference type="Pfam" id="PF01553">
    <property type="entry name" value="Acyltransferase"/>
    <property type="match status" value="1"/>
</dbReference>
<evidence type="ECO:0000256" key="3">
    <source>
        <dbReference type="ARBA" id="ARBA00023315"/>
    </source>
</evidence>
<proteinExistence type="predicted"/>
<protein>
    <submittedName>
        <fullName evidence="6">1-acyl-sn-glycerol-3-phosphate acyltransferases</fullName>
    </submittedName>
</protein>
<name>A0A1H8F8U0_9BURK</name>
<dbReference type="STRING" id="1121117.SAMN02745977_00957"/>
<evidence type="ECO:0000313" key="6">
    <source>
        <dbReference type="EMBL" id="SEN27824.1"/>
    </source>
</evidence>
<evidence type="ECO:0000256" key="1">
    <source>
        <dbReference type="ARBA" id="ARBA00005189"/>
    </source>
</evidence>
<keyword evidence="4" id="KW-0472">Membrane</keyword>
<dbReference type="GO" id="GO:0006654">
    <property type="term" value="P:phosphatidic acid biosynthetic process"/>
    <property type="evidence" value="ECO:0007669"/>
    <property type="project" value="TreeGrafter"/>
</dbReference>
<dbReference type="PANTHER" id="PTHR10434">
    <property type="entry name" value="1-ACYL-SN-GLYCEROL-3-PHOSPHATE ACYLTRANSFERASE"/>
    <property type="match status" value="1"/>
</dbReference>
<evidence type="ECO:0000259" key="5">
    <source>
        <dbReference type="SMART" id="SM00563"/>
    </source>
</evidence>
<sequence length="274" mass="30315">MPPQQQPDFPPHRSAPAPARAAHPLLRLYAPVAMVIGLGSLAAICLTWYPFAMLVGLLPLPGTLRRRIGRGAIFAGTRLYTWILRTLCFVRLDLRALQTLRTERALVIVANHPSLLDAILFMSQLPNTVCVMKASLQQNILFGAATRLAHFVSNASPMQMIRQACDELRRDAHLVIFPEGTRTSQWPINPCSPASAIMAQRAPAPMQQVFIEMSTPYLGKGWPLFKPPVLPLVVTMRLGRRIDAPGEQVAADIARQFEQDMRTHFNSSAEASHG</sequence>
<evidence type="ECO:0000313" key="7">
    <source>
        <dbReference type="Proteomes" id="UP000199531"/>
    </source>
</evidence>
<dbReference type="CDD" id="cd07989">
    <property type="entry name" value="LPLAT_AGPAT-like"/>
    <property type="match status" value="1"/>
</dbReference>
<dbReference type="OrthoDB" id="9812274at2"/>
<keyword evidence="2 6" id="KW-0808">Transferase</keyword>
<feature type="domain" description="Phospholipid/glycerol acyltransferase" evidence="5">
    <location>
        <begin position="106"/>
        <end position="214"/>
    </location>
</feature>
<dbReference type="RefSeq" id="WP_159430716.1">
    <property type="nucleotide sequence ID" value="NZ_FOCW01000001.1"/>
</dbReference>
<reference evidence="6 7" key="1">
    <citation type="submission" date="2016-10" db="EMBL/GenBank/DDBJ databases">
        <authorList>
            <person name="de Groot N.N."/>
        </authorList>
    </citation>
    <scope>NUCLEOTIDE SEQUENCE [LARGE SCALE GENOMIC DNA]</scope>
    <source>
        <strain evidence="6 7">DSM 15123</strain>
    </source>
</reference>
<organism evidence="6 7">
    <name type="scientific">Brachymonas denitrificans DSM 15123</name>
    <dbReference type="NCBI Taxonomy" id="1121117"/>
    <lineage>
        <taxon>Bacteria</taxon>
        <taxon>Pseudomonadati</taxon>
        <taxon>Pseudomonadota</taxon>
        <taxon>Betaproteobacteria</taxon>
        <taxon>Burkholderiales</taxon>
        <taxon>Comamonadaceae</taxon>
        <taxon>Brachymonas</taxon>
    </lineage>
</organism>
<dbReference type="InterPro" id="IPR002123">
    <property type="entry name" value="Plipid/glycerol_acylTrfase"/>
</dbReference>
<dbReference type="Proteomes" id="UP000199531">
    <property type="component" value="Unassembled WGS sequence"/>
</dbReference>
<keyword evidence="7" id="KW-1185">Reference proteome</keyword>
<dbReference type="EMBL" id="FOCW01000001">
    <property type="protein sequence ID" value="SEN27824.1"/>
    <property type="molecule type" value="Genomic_DNA"/>
</dbReference>
<dbReference type="GO" id="GO:0003841">
    <property type="term" value="F:1-acylglycerol-3-phosphate O-acyltransferase activity"/>
    <property type="evidence" value="ECO:0007669"/>
    <property type="project" value="TreeGrafter"/>
</dbReference>
<feature type="transmembrane region" description="Helical" evidence="4">
    <location>
        <begin position="32"/>
        <end position="60"/>
    </location>
</feature>
<keyword evidence="3 6" id="KW-0012">Acyltransferase</keyword>
<dbReference type="PANTHER" id="PTHR10434:SF66">
    <property type="entry name" value="PHOSPHOLIPID_GLYCEROL ACYLTRANSFERASE DOMAIN-CONTAINING PROTEIN"/>
    <property type="match status" value="1"/>
</dbReference>
<accession>A0A1H8F8U0</accession>
<comment type="pathway">
    <text evidence="1">Lipid metabolism.</text>
</comment>